<keyword evidence="3" id="KW-0408">Iron</keyword>
<gene>
    <name evidence="4" type="primary">fldB</name>
    <name evidence="4" type="ORF">CLTEP_21700</name>
</gene>
<sequence length="427" mass="49549">MMDLIKFYSKLIKKNLYNDSPNNAYKLIRLGAYLQYIRWSKFPYDSIPKSLQYLNKTMFKYIYEPLKYPEQSAYVNLFAPTEILHVFDIFPMFVEAIATFFSGLYCEDVFINAAENIGISETLCSYHKSFIGAVEESVLPKMKFSITSSMICDANINTFKYISNKLDIPHYVIDVPYEYSLEAEEYVKNQLIEVIDMIQDITGKKFDINKLKEILARENKTKMYMKSFLKSSATKYFPNHITLEMSKLILTHAGMGRKETYEFYKMIAEEIKTYPNKSGNSVFGIHVIPFYDENLRNYFNYNKDYQFIGIDLNYDNLEELDIDRPFNSLAKKMLTNIYNGDFQRKIDAINNIIDISKPNGIINFCQWGCKQSSGGSNLLKESLKSKNIPYLSIDIDGVDRRNSSSGQLKTRLEAFFEILNSPNHGGV</sequence>
<dbReference type="AlphaFoldDB" id="A0A151B0V8"/>
<dbReference type="InterPro" id="IPR010327">
    <property type="entry name" value="FldB/FldC_alpha/beta"/>
</dbReference>
<protein>
    <submittedName>
        <fullName evidence="4">R-phenyllactate dehydratase subunit alpha</fullName>
        <ecNumber evidence="4">4.2.1.-</ecNumber>
    </submittedName>
</protein>
<evidence type="ECO:0000313" key="4">
    <source>
        <dbReference type="EMBL" id="KYH33277.1"/>
    </source>
</evidence>
<dbReference type="PATRIC" id="fig|1121338.3.peg.2260"/>
<comment type="similarity">
    <text evidence="2">Belongs to the FldB/FldC dehydratase alpha/beta subunit family.</text>
</comment>
<organism evidence="4 5">
    <name type="scientific">Clostridium tepidiprofundi DSM 19306</name>
    <dbReference type="NCBI Taxonomy" id="1121338"/>
    <lineage>
        <taxon>Bacteria</taxon>
        <taxon>Bacillati</taxon>
        <taxon>Bacillota</taxon>
        <taxon>Clostridia</taxon>
        <taxon>Eubacteriales</taxon>
        <taxon>Clostridiaceae</taxon>
        <taxon>Clostridium</taxon>
    </lineage>
</organism>
<evidence type="ECO:0000313" key="5">
    <source>
        <dbReference type="Proteomes" id="UP000075531"/>
    </source>
</evidence>
<dbReference type="EMBL" id="LTBA01000034">
    <property type="protein sequence ID" value="KYH33277.1"/>
    <property type="molecule type" value="Genomic_DNA"/>
</dbReference>
<dbReference type="Gene3D" id="3.40.50.11890">
    <property type="match status" value="1"/>
</dbReference>
<dbReference type="EC" id="4.2.1.-" evidence="4"/>
<evidence type="ECO:0000256" key="2">
    <source>
        <dbReference type="ARBA" id="ARBA00005806"/>
    </source>
</evidence>
<keyword evidence="3" id="KW-0411">Iron-sulfur</keyword>
<evidence type="ECO:0000256" key="1">
    <source>
        <dbReference type="ARBA" id="ARBA00001966"/>
    </source>
</evidence>
<dbReference type="PANTHER" id="PTHR30548:SF2">
    <property type="entry name" value="2-HYDROXYACYL-COA DEHYDRATASE,D-COMPONENT"/>
    <property type="match status" value="1"/>
</dbReference>
<evidence type="ECO:0000256" key="3">
    <source>
        <dbReference type="ARBA" id="ARBA00023014"/>
    </source>
</evidence>
<keyword evidence="4" id="KW-0456">Lyase</keyword>
<reference evidence="4 5" key="1">
    <citation type="submission" date="2016-02" db="EMBL/GenBank/DDBJ databases">
        <title>Genome sequence of Clostridium tepidiprofundi DSM 19306.</title>
        <authorList>
            <person name="Poehlein A."/>
            <person name="Daniel R."/>
        </authorList>
    </citation>
    <scope>NUCLEOTIDE SEQUENCE [LARGE SCALE GENOMIC DNA]</scope>
    <source>
        <strain evidence="4 5">DSM 19306</strain>
    </source>
</reference>
<comment type="cofactor">
    <cofactor evidence="1">
        <name>[4Fe-4S] cluster</name>
        <dbReference type="ChEBI" id="CHEBI:49883"/>
    </cofactor>
</comment>
<dbReference type="Pfam" id="PF06050">
    <property type="entry name" value="HGD-D"/>
    <property type="match status" value="1"/>
</dbReference>
<comment type="caution">
    <text evidence="4">The sequence shown here is derived from an EMBL/GenBank/DDBJ whole genome shotgun (WGS) entry which is preliminary data.</text>
</comment>
<keyword evidence="5" id="KW-1185">Reference proteome</keyword>
<dbReference type="PANTHER" id="PTHR30548">
    <property type="entry name" value="2-HYDROXYGLUTARYL-COA DEHYDRATASE, D-COMPONENT-RELATED"/>
    <property type="match status" value="1"/>
</dbReference>
<proteinExistence type="inferred from homology"/>
<accession>A0A151B0V8</accession>
<dbReference type="STRING" id="1121338.CLTEP_21700"/>
<dbReference type="GO" id="GO:0016836">
    <property type="term" value="F:hydro-lyase activity"/>
    <property type="evidence" value="ECO:0007669"/>
    <property type="project" value="UniProtKB-ARBA"/>
</dbReference>
<dbReference type="GO" id="GO:0051536">
    <property type="term" value="F:iron-sulfur cluster binding"/>
    <property type="evidence" value="ECO:0007669"/>
    <property type="project" value="UniProtKB-KW"/>
</dbReference>
<dbReference type="Gene3D" id="3.40.50.11900">
    <property type="match status" value="1"/>
</dbReference>
<dbReference type="Proteomes" id="UP000075531">
    <property type="component" value="Unassembled WGS sequence"/>
</dbReference>
<keyword evidence="3" id="KW-0479">Metal-binding</keyword>
<name>A0A151B0V8_9CLOT</name>